<dbReference type="STRING" id="523844.MSTHT_1710"/>
<dbReference type="InterPro" id="IPR029044">
    <property type="entry name" value="Nucleotide-diphossugar_trans"/>
</dbReference>
<dbReference type="CDD" id="cd04179">
    <property type="entry name" value="DPM_DPG-synthase_like"/>
    <property type="match status" value="1"/>
</dbReference>
<keyword evidence="1" id="KW-0472">Membrane</keyword>
<dbReference type="Pfam" id="PF00535">
    <property type="entry name" value="Glycos_transf_2"/>
    <property type="match status" value="1"/>
</dbReference>
<protein>
    <recommendedName>
        <fullName evidence="2">Glycosyltransferase 2-like domain-containing protein</fullName>
    </recommendedName>
</protein>
<evidence type="ECO:0000313" key="3">
    <source>
        <dbReference type="EMBL" id="AKB13468.1"/>
    </source>
</evidence>
<keyword evidence="1" id="KW-0812">Transmembrane</keyword>
<evidence type="ECO:0000313" key="4">
    <source>
        <dbReference type="Proteomes" id="UP000066529"/>
    </source>
</evidence>
<name>A0A0E3KPW9_METTT</name>
<dbReference type="EMBL" id="CP009501">
    <property type="protein sequence ID" value="AKB13468.1"/>
    <property type="molecule type" value="Genomic_DNA"/>
</dbReference>
<reference evidence="3 4" key="1">
    <citation type="submission" date="2014-07" db="EMBL/GenBank/DDBJ databases">
        <title>Methanogenic archaea and the global carbon cycle.</title>
        <authorList>
            <person name="Henriksen J.R."/>
            <person name="Luke J."/>
            <person name="Reinhart S."/>
            <person name="Benedict M.N."/>
            <person name="Youngblut N.D."/>
            <person name="Metcalf M.E."/>
            <person name="Whitaker R.J."/>
            <person name="Metcalf W.W."/>
        </authorList>
    </citation>
    <scope>NUCLEOTIDE SEQUENCE [LARGE SCALE GENOMIC DNA]</scope>
    <source>
        <strain evidence="4">ATCC 43570 / DSM 1825 / OCM 12 / VKM B-1830 / TM-1</strain>
    </source>
</reference>
<dbReference type="Gene3D" id="3.90.550.10">
    <property type="entry name" value="Spore Coat Polysaccharide Biosynthesis Protein SpsA, Chain A"/>
    <property type="match status" value="2"/>
</dbReference>
<dbReference type="AlphaFoldDB" id="A0A0E3KPW9"/>
<feature type="transmembrane region" description="Helical" evidence="1">
    <location>
        <begin position="430"/>
        <end position="452"/>
    </location>
</feature>
<organism evidence="3 4">
    <name type="scientific">Methanosarcina thermophila (strain ATCC 43570 / DSM 1825 / OCM 12 / VKM B-1830 / TM-1)</name>
    <dbReference type="NCBI Taxonomy" id="523844"/>
    <lineage>
        <taxon>Archaea</taxon>
        <taxon>Methanobacteriati</taxon>
        <taxon>Methanobacteriota</taxon>
        <taxon>Stenosarchaea group</taxon>
        <taxon>Methanomicrobia</taxon>
        <taxon>Methanosarcinales</taxon>
        <taxon>Methanosarcinaceae</taxon>
        <taxon>Methanosarcina</taxon>
    </lineage>
</organism>
<sequence>MLRHEFTVLIPAQNEETSIGSKVLIAASYADRVLVLDKGSTDRTMEVAALGGARVVPISGGEEALLNVLYKASLDSEIVVLIYPECIQDIDLLSHVLEPLRQGFDLSVGSWPCRISYELETVMLFNGKNTFKEKIGFLAITSDALQKVSSGMEHLSLKSLLSAAKAGGLKVNYLSFDVDPMFRKLESTRIGVVVPAYNEELLIGETLSGIPEYVDRIYVIDDASTDRTGEIVKNFGDPRIVYLRHEVNKGVGAGIISGYKLALKDEMDIVAVMAGDNQMDPVQLPRLIFPIIEGRADYTKGNRLLTDDFRTGMSKWRSFGNYLLSFITKIGSGYWQVMDPQNGYTAISRQALEVIDLDSVYPYYGYCNDLLIKLNAFGMRVMDVVMPARYGKEKSKIRYGKFIHKVAPMIFRGFLWRLRVKYTVLDFHPLVLFYFLGMLALPVGVLLGLWGFLQILLQNPLPSYYPLLGFLVLGTGLQMLLFGMLFDMQVEKKKNEKVGLAR</sequence>
<dbReference type="PANTHER" id="PTHR48090:SF7">
    <property type="entry name" value="RFBJ PROTEIN"/>
    <property type="match status" value="1"/>
</dbReference>
<feature type="transmembrane region" description="Helical" evidence="1">
    <location>
        <begin position="464"/>
        <end position="486"/>
    </location>
</feature>
<dbReference type="PATRIC" id="fig|523844.20.peg.2120"/>
<proteinExistence type="predicted"/>
<dbReference type="HOGENOM" id="CLU_038541_0_0_2"/>
<dbReference type="Proteomes" id="UP000066529">
    <property type="component" value="Chromosome"/>
</dbReference>
<dbReference type="GO" id="GO:0016757">
    <property type="term" value="F:glycosyltransferase activity"/>
    <property type="evidence" value="ECO:0007669"/>
    <property type="project" value="UniProtKB-KW"/>
</dbReference>
<accession>A0A0E3KPW9</accession>
<dbReference type="InterPro" id="IPR001173">
    <property type="entry name" value="Glyco_trans_2-like"/>
</dbReference>
<feature type="domain" description="Glycosyltransferase 2-like" evidence="2">
    <location>
        <begin position="192"/>
        <end position="354"/>
    </location>
</feature>
<dbReference type="SUPFAM" id="SSF53448">
    <property type="entry name" value="Nucleotide-diphospho-sugar transferases"/>
    <property type="match status" value="2"/>
</dbReference>
<dbReference type="PANTHER" id="PTHR48090">
    <property type="entry name" value="UNDECAPRENYL-PHOSPHATE 4-DEOXY-4-FORMAMIDO-L-ARABINOSE TRANSFERASE-RELATED"/>
    <property type="match status" value="1"/>
</dbReference>
<dbReference type="FunFam" id="3.90.550.10:FF:000123">
    <property type="entry name" value="Cell wall biosynthesis glycosyltransferase"/>
    <property type="match status" value="1"/>
</dbReference>
<evidence type="ECO:0000259" key="2">
    <source>
        <dbReference type="Pfam" id="PF00535"/>
    </source>
</evidence>
<dbReference type="KEGG" id="mthr:MSTHT_1710"/>
<evidence type="ECO:0000256" key="1">
    <source>
        <dbReference type="SAM" id="Phobius"/>
    </source>
</evidence>
<dbReference type="InterPro" id="IPR050256">
    <property type="entry name" value="Glycosyltransferase_2"/>
</dbReference>
<gene>
    <name evidence="3" type="ORF">MSTHT_1710</name>
</gene>
<keyword evidence="1" id="KW-1133">Transmembrane helix</keyword>